<feature type="signal peptide" evidence="1">
    <location>
        <begin position="1"/>
        <end position="26"/>
    </location>
</feature>
<dbReference type="Gene3D" id="3.40.1420.30">
    <property type="match status" value="1"/>
</dbReference>
<dbReference type="SUPFAM" id="SSF160574">
    <property type="entry name" value="BT0923-like"/>
    <property type="match status" value="1"/>
</dbReference>
<dbReference type="Proteomes" id="UP001595805">
    <property type="component" value="Unassembled WGS sequence"/>
</dbReference>
<organism evidence="2 3">
    <name type="scientific">Algoriphagus namhaensis</name>
    <dbReference type="NCBI Taxonomy" id="915353"/>
    <lineage>
        <taxon>Bacteria</taxon>
        <taxon>Pseudomonadati</taxon>
        <taxon>Bacteroidota</taxon>
        <taxon>Cytophagia</taxon>
        <taxon>Cytophagales</taxon>
        <taxon>Cyclobacteriaceae</taxon>
        <taxon>Algoriphagus</taxon>
    </lineage>
</organism>
<evidence type="ECO:0000313" key="3">
    <source>
        <dbReference type="Proteomes" id="UP001595805"/>
    </source>
</evidence>
<feature type="chain" id="PRO_5045297896" description="PepSY domain-containing protein" evidence="1">
    <location>
        <begin position="27"/>
        <end position="198"/>
    </location>
</feature>
<evidence type="ECO:0000256" key="1">
    <source>
        <dbReference type="SAM" id="SignalP"/>
    </source>
</evidence>
<keyword evidence="1" id="KW-0732">Signal</keyword>
<evidence type="ECO:0000313" key="2">
    <source>
        <dbReference type="EMBL" id="MFC3878712.1"/>
    </source>
</evidence>
<dbReference type="RefSeq" id="WP_377902435.1">
    <property type="nucleotide sequence ID" value="NZ_JBHRZS010000002.1"/>
</dbReference>
<name>A0ABV8APM7_9BACT</name>
<sequence length="198" mass="23224">MKNLPYLVFALALSFLFAGFGLSAKAQDKVEREKKVKKSEVPSPAKKWLKDAFETLKSPKWYLETNESGYSYEAKFKWNDQYYSVEFDSLGVIEDVEIELNFEELAAEVQQNLNQYFSEGYKNYKIRRLQIQYSGHPDDLEDLFDENEMEGLEVRYEIEFVGTDIDGLSQFWEGLFDEKGVFISRRKIITPPNENLIF</sequence>
<protein>
    <recommendedName>
        <fullName evidence="4">PepSY domain-containing protein</fullName>
    </recommendedName>
</protein>
<keyword evidence="3" id="KW-1185">Reference proteome</keyword>
<gene>
    <name evidence="2" type="ORF">ACFOSV_00905</name>
</gene>
<reference evidence="3" key="1">
    <citation type="journal article" date="2019" name="Int. J. Syst. Evol. Microbiol.">
        <title>The Global Catalogue of Microorganisms (GCM) 10K type strain sequencing project: providing services to taxonomists for standard genome sequencing and annotation.</title>
        <authorList>
            <consortium name="The Broad Institute Genomics Platform"/>
            <consortium name="The Broad Institute Genome Sequencing Center for Infectious Disease"/>
            <person name="Wu L."/>
            <person name="Ma J."/>
        </authorList>
    </citation>
    <scope>NUCLEOTIDE SEQUENCE [LARGE SCALE GENOMIC DNA]</scope>
    <source>
        <strain evidence="3">CCUG 60523</strain>
    </source>
</reference>
<accession>A0ABV8APM7</accession>
<proteinExistence type="predicted"/>
<comment type="caution">
    <text evidence="2">The sequence shown here is derived from an EMBL/GenBank/DDBJ whole genome shotgun (WGS) entry which is preliminary data.</text>
</comment>
<dbReference type="EMBL" id="JBHRZS010000002">
    <property type="protein sequence ID" value="MFC3878712.1"/>
    <property type="molecule type" value="Genomic_DNA"/>
</dbReference>
<evidence type="ECO:0008006" key="4">
    <source>
        <dbReference type="Google" id="ProtNLM"/>
    </source>
</evidence>